<feature type="chain" id="PRO_5006064168" description="Surface antigen" evidence="2">
    <location>
        <begin position="23"/>
        <end position="114"/>
    </location>
</feature>
<name>A0A0P1H8E1_9RHOB</name>
<evidence type="ECO:0000313" key="4">
    <source>
        <dbReference type="Proteomes" id="UP000051326"/>
    </source>
</evidence>
<accession>A0A0P1H8E1</accession>
<evidence type="ECO:0008006" key="5">
    <source>
        <dbReference type="Google" id="ProtNLM"/>
    </source>
</evidence>
<keyword evidence="2" id="KW-0732">Signal</keyword>
<evidence type="ECO:0000256" key="1">
    <source>
        <dbReference type="SAM" id="MobiDB-lite"/>
    </source>
</evidence>
<reference evidence="3 4" key="1">
    <citation type="submission" date="2015-09" db="EMBL/GenBank/DDBJ databases">
        <authorList>
            <consortium name="Swine Surveillance"/>
        </authorList>
    </citation>
    <scope>NUCLEOTIDE SEQUENCE [LARGE SCALE GENOMIC DNA]</scope>
    <source>
        <strain evidence="3 4">CECT 8399</strain>
    </source>
</reference>
<dbReference type="RefSeq" id="WP_058285529.1">
    <property type="nucleotide sequence ID" value="NZ_CP041159.1"/>
</dbReference>
<dbReference type="Proteomes" id="UP000051326">
    <property type="component" value="Unassembled WGS sequence"/>
</dbReference>
<dbReference type="STRING" id="1396826.PHA8399_01483"/>
<sequence>MRFSRFLTAAAVAALVAAPAAANPLSRILAKSGLTPQDTNLMRRAEQALLAEGGSGQRARWNNPDSGAQGEVRVAGKEGDCLLLQHQAYLKDSQDAKQVRRKFCPSGGDWLLSQ</sequence>
<proteinExistence type="predicted"/>
<protein>
    <recommendedName>
        <fullName evidence="5">Surface antigen</fullName>
    </recommendedName>
</protein>
<gene>
    <name evidence="3" type="ORF">PHA8399_01483</name>
</gene>
<evidence type="ECO:0000256" key="2">
    <source>
        <dbReference type="SAM" id="SignalP"/>
    </source>
</evidence>
<dbReference type="AlphaFoldDB" id="A0A0P1H8E1"/>
<feature type="region of interest" description="Disordered" evidence="1">
    <location>
        <begin position="52"/>
        <end position="71"/>
    </location>
</feature>
<organism evidence="3 4">
    <name type="scientific">Leisingera aquaemixtae</name>
    <dbReference type="NCBI Taxonomy" id="1396826"/>
    <lineage>
        <taxon>Bacteria</taxon>
        <taxon>Pseudomonadati</taxon>
        <taxon>Pseudomonadota</taxon>
        <taxon>Alphaproteobacteria</taxon>
        <taxon>Rhodobacterales</taxon>
        <taxon>Roseobacteraceae</taxon>
        <taxon>Leisingera</taxon>
    </lineage>
</organism>
<evidence type="ECO:0000313" key="3">
    <source>
        <dbReference type="EMBL" id="CUH99364.1"/>
    </source>
</evidence>
<feature type="signal peptide" evidence="2">
    <location>
        <begin position="1"/>
        <end position="22"/>
    </location>
</feature>
<dbReference type="EMBL" id="CYSR01000014">
    <property type="protein sequence ID" value="CUH99364.1"/>
    <property type="molecule type" value="Genomic_DNA"/>
</dbReference>